<reference evidence="6" key="1">
    <citation type="submission" date="2016-01" db="EMBL/GenBank/DDBJ databases">
        <authorList>
            <person name="Peeters C."/>
        </authorList>
    </citation>
    <scope>NUCLEOTIDE SEQUENCE [LARGE SCALE GENOMIC DNA]</scope>
</reference>
<dbReference type="GO" id="GO:0046872">
    <property type="term" value="F:metal ion binding"/>
    <property type="evidence" value="ECO:0007669"/>
    <property type="project" value="UniProtKB-KW"/>
</dbReference>
<dbReference type="CDD" id="cd01310">
    <property type="entry name" value="TatD_DNAse"/>
    <property type="match status" value="1"/>
</dbReference>
<dbReference type="Gene3D" id="3.20.20.140">
    <property type="entry name" value="Metal-dependent hydrolases"/>
    <property type="match status" value="1"/>
</dbReference>
<evidence type="ECO:0000313" key="6">
    <source>
        <dbReference type="Proteomes" id="UP000054740"/>
    </source>
</evidence>
<dbReference type="PIRSF" id="PIRSF005902">
    <property type="entry name" value="DNase_TatD"/>
    <property type="match status" value="1"/>
</dbReference>
<dbReference type="PANTHER" id="PTHR46124">
    <property type="entry name" value="D-AMINOACYL-TRNA DEACYLASE"/>
    <property type="match status" value="1"/>
</dbReference>
<dbReference type="EMBL" id="FCNY02000013">
    <property type="protein sequence ID" value="SAL56297.1"/>
    <property type="molecule type" value="Genomic_DNA"/>
</dbReference>
<organism evidence="5 6">
    <name type="scientific">Caballeronia cordobensis</name>
    <name type="common">Burkholderia cordobensis</name>
    <dbReference type="NCBI Taxonomy" id="1353886"/>
    <lineage>
        <taxon>Bacteria</taxon>
        <taxon>Pseudomonadati</taxon>
        <taxon>Pseudomonadota</taxon>
        <taxon>Betaproteobacteria</taxon>
        <taxon>Burkholderiales</taxon>
        <taxon>Burkholderiaceae</taxon>
        <taxon>Caballeronia</taxon>
    </lineage>
</organism>
<feature type="binding site" evidence="4">
    <location>
        <position position="155"/>
    </location>
    <ligand>
        <name>a divalent metal cation</name>
        <dbReference type="ChEBI" id="CHEBI:60240"/>
        <label>2</label>
    </ligand>
</feature>
<dbReference type="SUPFAM" id="SSF51556">
    <property type="entry name" value="Metallo-dependent hydrolases"/>
    <property type="match status" value="1"/>
</dbReference>
<dbReference type="InterPro" id="IPR018228">
    <property type="entry name" value="DNase_TatD-rel_CS"/>
</dbReference>
<feature type="binding site" evidence="4">
    <location>
        <position position="6"/>
    </location>
    <ligand>
        <name>a divalent metal cation</name>
        <dbReference type="ChEBI" id="CHEBI:60240"/>
        <label>1</label>
    </ligand>
</feature>
<name>A0A158IIG1_CABCO</name>
<evidence type="ECO:0000256" key="3">
    <source>
        <dbReference type="ARBA" id="ARBA00022801"/>
    </source>
</evidence>
<dbReference type="Proteomes" id="UP000054740">
    <property type="component" value="Unassembled WGS sequence"/>
</dbReference>
<dbReference type="FunFam" id="3.20.20.140:FF:000005">
    <property type="entry name" value="TatD family hydrolase"/>
    <property type="match status" value="1"/>
</dbReference>
<evidence type="ECO:0000256" key="4">
    <source>
        <dbReference type="PIRSR" id="PIRSR005902-1"/>
    </source>
</evidence>
<dbReference type="RefSeq" id="WP_053568464.1">
    <property type="nucleotide sequence ID" value="NZ_FCNY02000013.1"/>
</dbReference>
<feature type="binding site" evidence="4">
    <location>
        <position position="132"/>
    </location>
    <ligand>
        <name>a divalent metal cation</name>
        <dbReference type="ChEBI" id="CHEBI:60240"/>
        <label>2</label>
    </ligand>
</feature>
<feature type="binding site" evidence="4">
    <location>
        <position position="8"/>
    </location>
    <ligand>
        <name>a divalent metal cation</name>
        <dbReference type="ChEBI" id="CHEBI:60240"/>
        <label>1</label>
    </ligand>
</feature>
<keyword evidence="3" id="KW-0378">Hydrolase</keyword>
<feature type="binding site" evidence="4">
    <location>
        <position position="205"/>
    </location>
    <ligand>
        <name>a divalent metal cation</name>
        <dbReference type="ChEBI" id="CHEBI:60240"/>
        <label>1</label>
    </ligand>
</feature>
<comment type="similarity">
    <text evidence="1">Belongs to the metallo-dependent hydrolases superfamily. TatD-type hydrolase family.</text>
</comment>
<evidence type="ECO:0000256" key="1">
    <source>
        <dbReference type="ARBA" id="ARBA00009275"/>
    </source>
</evidence>
<dbReference type="InterPro" id="IPR032466">
    <property type="entry name" value="Metal_Hydrolase"/>
</dbReference>
<dbReference type="GO" id="GO:0016788">
    <property type="term" value="F:hydrolase activity, acting on ester bonds"/>
    <property type="evidence" value="ECO:0007669"/>
    <property type="project" value="InterPro"/>
</dbReference>
<dbReference type="PANTHER" id="PTHR46124:SF2">
    <property type="entry name" value="D-AMINOACYL-TRNA DEACYLASE"/>
    <property type="match status" value="1"/>
</dbReference>
<evidence type="ECO:0000313" key="5">
    <source>
        <dbReference type="EMBL" id="SAL56297.1"/>
    </source>
</evidence>
<dbReference type="Pfam" id="PF01026">
    <property type="entry name" value="TatD_DNase"/>
    <property type="match status" value="1"/>
</dbReference>
<feature type="binding site" evidence="4">
    <location>
        <position position="96"/>
    </location>
    <ligand>
        <name>a divalent metal cation</name>
        <dbReference type="ChEBI" id="CHEBI:60240"/>
        <label>1</label>
    </ligand>
</feature>
<protein>
    <submittedName>
        <fullName evidence="5">TatD-related deoxyribonuclease</fullName>
    </submittedName>
</protein>
<accession>A0A158IIG1</accession>
<dbReference type="PROSITE" id="PS01091">
    <property type="entry name" value="TATD_3"/>
    <property type="match status" value="1"/>
</dbReference>
<evidence type="ECO:0000256" key="2">
    <source>
        <dbReference type="ARBA" id="ARBA00022723"/>
    </source>
</evidence>
<dbReference type="AlphaFoldDB" id="A0A158IIG1"/>
<gene>
    <name evidence="5" type="ORF">AWB70_04879</name>
</gene>
<sequence length="262" mass="28583">MWIDTHCHLDAGEFDADRDAVADAARAAGVARIVIPGVDRSNFGTVRKLAHRIEGGAYALGIHPLFTPGAHEDDLRILRDEIEASLDDPLFVGIGEIGLDYFVPTLDDARQQFFYDAQLKLAREFDLPVICHVRKSQDKVLKGLRVHGIHRGIAHAFNGSFQQAEAFIAQGMHLGFGGNLTFERARQIRRLAAELPLGSIVLETDAPDIAPSWRYKQRNSPDQVAAIAQVLAQLRGIDENALSLGTTANAHAALPRLALASS</sequence>
<keyword evidence="6" id="KW-1185">Reference proteome</keyword>
<keyword evidence="2 4" id="KW-0479">Metal-binding</keyword>
<proteinExistence type="inferred from homology"/>
<dbReference type="InterPro" id="IPR001130">
    <property type="entry name" value="TatD-like"/>
</dbReference>